<feature type="transmembrane region" description="Helical" evidence="6">
    <location>
        <begin position="7"/>
        <end position="28"/>
    </location>
</feature>
<protein>
    <submittedName>
        <fullName evidence="7">Uncharacterized membrane protein YfcC, ion transporter superfamily</fullName>
    </submittedName>
</protein>
<feature type="transmembrane region" description="Helical" evidence="6">
    <location>
        <begin position="76"/>
        <end position="100"/>
    </location>
</feature>
<evidence type="ECO:0000256" key="2">
    <source>
        <dbReference type="ARBA" id="ARBA00022475"/>
    </source>
</evidence>
<feature type="transmembrane region" description="Helical" evidence="6">
    <location>
        <begin position="437"/>
        <end position="457"/>
    </location>
</feature>
<feature type="transmembrane region" description="Helical" evidence="6">
    <location>
        <begin position="135"/>
        <end position="152"/>
    </location>
</feature>
<evidence type="ECO:0000256" key="1">
    <source>
        <dbReference type="ARBA" id="ARBA00004651"/>
    </source>
</evidence>
<dbReference type="GO" id="GO:0005886">
    <property type="term" value="C:plasma membrane"/>
    <property type="evidence" value="ECO:0007669"/>
    <property type="project" value="UniProtKB-SubCell"/>
</dbReference>
<evidence type="ECO:0000256" key="5">
    <source>
        <dbReference type="ARBA" id="ARBA00023136"/>
    </source>
</evidence>
<dbReference type="AlphaFoldDB" id="A0A1M5RMP1"/>
<dbReference type="EMBL" id="FQXI01000005">
    <property type="protein sequence ID" value="SHH27318.1"/>
    <property type="molecule type" value="Genomic_DNA"/>
</dbReference>
<dbReference type="STRING" id="1120995.SAMN02745245_00961"/>
<keyword evidence="4 6" id="KW-1133">Transmembrane helix</keyword>
<sequence length="458" mass="50006">MKKKKISINGIVVLFILLLIVALSTYLVPAGEYTRIQVDGKTIVDGSSYKLVESNPTSVFSFFKSIPMGLQESSTLIIMIFLIGGAIKVFESTGAIRAFIHYLQDKLGENNSYLILILISIFFGCLGAFPGMLEAVIPFAPLCIGIALSLGYDMLVGISISLVPIVVGWSSGVTNPWTTGIGQSLAELPMFSGFQYRFIAFVIFMGITISYTVIYANKIKKDPSKSLLYKKDISHLTTESEEIKLTSRHVSVLIVFALTIVAIVYGSLKLGWGMIEMSAVYIIGGILCGLVFRYSPNKISDEIIAGGRDMFIAAFAIGMARGVSVIMTEAHIIDTVVNYTASILQGKSAYFNAFGMFVIQTIINFFVPSGSGQAVVTLPVLLPVADIIGLNRQIAILAFQFGDGFSNLIYPTVGALIAVLSYAKISFSEWFKYIYKYFIIIFIISTLLLMVAVKINFS</sequence>
<keyword evidence="2" id="KW-1003">Cell membrane</keyword>
<feature type="transmembrane region" description="Helical" evidence="6">
    <location>
        <begin position="349"/>
        <end position="368"/>
    </location>
</feature>
<feature type="transmembrane region" description="Helical" evidence="6">
    <location>
        <begin position="112"/>
        <end position="129"/>
    </location>
</feature>
<feature type="transmembrane region" description="Helical" evidence="6">
    <location>
        <begin position="159"/>
        <end position="178"/>
    </location>
</feature>
<feature type="transmembrane region" description="Helical" evidence="6">
    <location>
        <begin position="274"/>
        <end position="292"/>
    </location>
</feature>
<comment type="subcellular location">
    <subcellularLocation>
        <location evidence="1">Cell membrane</location>
        <topology evidence="1">Multi-pass membrane protein</topology>
    </subcellularLocation>
</comment>
<feature type="transmembrane region" description="Helical" evidence="6">
    <location>
        <begin position="312"/>
        <end position="333"/>
    </location>
</feature>
<evidence type="ECO:0000256" key="4">
    <source>
        <dbReference type="ARBA" id="ARBA00022989"/>
    </source>
</evidence>
<dbReference type="PANTHER" id="PTHR43652">
    <property type="entry name" value="BASIC AMINO ACID ANTIPORTER YFCC-RELATED"/>
    <property type="match status" value="1"/>
</dbReference>
<name>A0A1M5RMP1_9FIRM</name>
<dbReference type="OrthoDB" id="255482at2"/>
<dbReference type="PANTHER" id="PTHR43652:SF2">
    <property type="entry name" value="BASIC AMINO ACID ANTIPORTER YFCC-RELATED"/>
    <property type="match status" value="1"/>
</dbReference>
<evidence type="ECO:0000313" key="8">
    <source>
        <dbReference type="Proteomes" id="UP000184032"/>
    </source>
</evidence>
<organism evidence="7 8">
    <name type="scientific">Anaerosphaera aminiphila DSM 21120</name>
    <dbReference type="NCBI Taxonomy" id="1120995"/>
    <lineage>
        <taxon>Bacteria</taxon>
        <taxon>Bacillati</taxon>
        <taxon>Bacillota</taxon>
        <taxon>Tissierellia</taxon>
        <taxon>Tissierellales</taxon>
        <taxon>Peptoniphilaceae</taxon>
        <taxon>Anaerosphaera</taxon>
    </lineage>
</organism>
<dbReference type="InterPro" id="IPR051679">
    <property type="entry name" value="DASS-Related_Transporters"/>
</dbReference>
<keyword evidence="3 6" id="KW-0812">Transmembrane</keyword>
<evidence type="ECO:0000256" key="6">
    <source>
        <dbReference type="SAM" id="Phobius"/>
    </source>
</evidence>
<dbReference type="RefSeq" id="WP_159430534.1">
    <property type="nucleotide sequence ID" value="NZ_FQXI01000005.1"/>
</dbReference>
<keyword evidence="8" id="KW-1185">Reference proteome</keyword>
<accession>A0A1M5RMP1</accession>
<dbReference type="InterPro" id="IPR018385">
    <property type="entry name" value="C4_dicarb_anaerob_car-like"/>
</dbReference>
<feature type="transmembrane region" description="Helical" evidence="6">
    <location>
        <begin position="408"/>
        <end position="425"/>
    </location>
</feature>
<dbReference type="Proteomes" id="UP000184032">
    <property type="component" value="Unassembled WGS sequence"/>
</dbReference>
<feature type="transmembrane region" description="Helical" evidence="6">
    <location>
        <begin position="250"/>
        <end position="268"/>
    </location>
</feature>
<feature type="transmembrane region" description="Helical" evidence="6">
    <location>
        <begin position="198"/>
        <end position="216"/>
    </location>
</feature>
<proteinExistence type="predicted"/>
<gene>
    <name evidence="7" type="ORF">SAMN02745245_00961</name>
</gene>
<keyword evidence="5 6" id="KW-0472">Membrane</keyword>
<dbReference type="Pfam" id="PF03606">
    <property type="entry name" value="DcuC"/>
    <property type="match status" value="1"/>
</dbReference>
<reference evidence="7 8" key="1">
    <citation type="submission" date="2016-11" db="EMBL/GenBank/DDBJ databases">
        <authorList>
            <person name="Jaros S."/>
            <person name="Januszkiewicz K."/>
            <person name="Wedrychowicz H."/>
        </authorList>
    </citation>
    <scope>NUCLEOTIDE SEQUENCE [LARGE SCALE GENOMIC DNA]</scope>
    <source>
        <strain evidence="7 8">DSM 21120</strain>
    </source>
</reference>
<evidence type="ECO:0000313" key="7">
    <source>
        <dbReference type="EMBL" id="SHH27318.1"/>
    </source>
</evidence>
<evidence type="ECO:0000256" key="3">
    <source>
        <dbReference type="ARBA" id="ARBA00022692"/>
    </source>
</evidence>
<feature type="transmembrane region" description="Helical" evidence="6">
    <location>
        <begin position="380"/>
        <end position="402"/>
    </location>
</feature>